<evidence type="ECO:0008006" key="8">
    <source>
        <dbReference type="Google" id="ProtNLM"/>
    </source>
</evidence>
<dbReference type="InterPro" id="IPR036514">
    <property type="entry name" value="SGNH_hydro_sf"/>
</dbReference>
<evidence type="ECO:0000256" key="1">
    <source>
        <dbReference type="ARBA" id="ARBA00008668"/>
    </source>
</evidence>
<evidence type="ECO:0000256" key="4">
    <source>
        <dbReference type="ARBA" id="ARBA00023180"/>
    </source>
</evidence>
<keyword evidence="4" id="KW-0325">Glycoprotein</keyword>
<dbReference type="Pfam" id="PF00657">
    <property type="entry name" value="Lipase_GDSL"/>
    <property type="match status" value="1"/>
</dbReference>
<dbReference type="Gramene" id="TRITD6Bv1G008010.2">
    <property type="protein sequence ID" value="TRITD6Bv1G008010.2"/>
    <property type="gene ID" value="TRITD6Bv1G008010"/>
</dbReference>
<dbReference type="Proteomes" id="UP000324705">
    <property type="component" value="Chromosome 6B"/>
</dbReference>
<organism evidence="6 7">
    <name type="scientific">Triticum turgidum subsp. durum</name>
    <name type="common">Durum wheat</name>
    <name type="synonym">Triticum durum</name>
    <dbReference type="NCBI Taxonomy" id="4567"/>
    <lineage>
        <taxon>Eukaryota</taxon>
        <taxon>Viridiplantae</taxon>
        <taxon>Streptophyta</taxon>
        <taxon>Embryophyta</taxon>
        <taxon>Tracheophyta</taxon>
        <taxon>Spermatophyta</taxon>
        <taxon>Magnoliopsida</taxon>
        <taxon>Liliopsida</taxon>
        <taxon>Poales</taxon>
        <taxon>Poaceae</taxon>
        <taxon>BOP clade</taxon>
        <taxon>Pooideae</taxon>
        <taxon>Triticodae</taxon>
        <taxon>Triticeae</taxon>
        <taxon>Triticinae</taxon>
        <taxon>Triticum</taxon>
    </lineage>
</organism>
<feature type="signal peptide" evidence="5">
    <location>
        <begin position="1"/>
        <end position="21"/>
    </location>
</feature>
<dbReference type="CDD" id="cd01837">
    <property type="entry name" value="SGNH_plant_lipase_like"/>
    <property type="match status" value="1"/>
</dbReference>
<dbReference type="InterPro" id="IPR035669">
    <property type="entry name" value="SGNH_plant_lipase-like"/>
</dbReference>
<dbReference type="PANTHER" id="PTHR22835:SF272">
    <property type="entry name" value="GDSL ESTERASE_LIPASE"/>
    <property type="match status" value="1"/>
</dbReference>
<evidence type="ECO:0000256" key="2">
    <source>
        <dbReference type="ARBA" id="ARBA00022729"/>
    </source>
</evidence>
<sequence>MHKLVSIALLVFVSWSTPAVSSRSGVPCYQSIFSFGDSFADTGNNPVVFEWYSIFDPVTRPPYGTSFFGRHTGRNGDGRLIIDFIAENLGLPYVPPNLAHNGSFRRGANFAVGAATAVDAGFFHERGIPSATSKFPLNTSLGVQLEWFESLKPSLCRTARECKKFFDRSLFFVGEFGVNDYHMSFQQRTVQEVRSFVPDVVASISKAIERLITMHGARSLVVPGVIPSGCSPPILTRFADASPPSAYDSRTGCLKAYNELGLHHNSLLQAELTKLQAKHWNARIIYADFFGPIMDMVESPRKFGFEQDVLMVCCGGAGRYRLNSTVPCGDAAATTCPDPSARLYWDGVHLTEAANRHIANIWLGSITSATSRVSSSKCAKWPCRPTG</sequence>
<keyword evidence="3" id="KW-0378">Hydrolase</keyword>
<name>A0A9R0YCU2_TRITD</name>
<proteinExistence type="inferred from homology"/>
<evidence type="ECO:0000313" key="7">
    <source>
        <dbReference type="Proteomes" id="UP000324705"/>
    </source>
</evidence>
<dbReference type="OMA" id="RHVANIW"/>
<keyword evidence="2 5" id="KW-0732">Signal</keyword>
<reference evidence="6 7" key="1">
    <citation type="submission" date="2017-09" db="EMBL/GenBank/DDBJ databases">
        <authorList>
            <consortium name="International Durum Wheat Genome Sequencing Consortium (IDWGSC)"/>
            <person name="Milanesi L."/>
        </authorList>
    </citation>
    <scope>NUCLEOTIDE SEQUENCE [LARGE SCALE GENOMIC DNA]</scope>
    <source>
        <strain evidence="7">cv. Svevo</strain>
    </source>
</reference>
<comment type="similarity">
    <text evidence="1">Belongs to the 'GDSL' lipolytic enzyme family.</text>
</comment>
<gene>
    <name evidence="6" type="ORF">TRITD_6Bv1G008010</name>
</gene>
<evidence type="ECO:0000256" key="3">
    <source>
        <dbReference type="ARBA" id="ARBA00022801"/>
    </source>
</evidence>
<evidence type="ECO:0000313" key="6">
    <source>
        <dbReference type="EMBL" id="VAI53065.1"/>
    </source>
</evidence>
<dbReference type="GO" id="GO:0016788">
    <property type="term" value="F:hydrolase activity, acting on ester bonds"/>
    <property type="evidence" value="ECO:0007669"/>
    <property type="project" value="InterPro"/>
</dbReference>
<dbReference type="Gene3D" id="3.40.50.1110">
    <property type="entry name" value="SGNH hydrolase"/>
    <property type="match status" value="1"/>
</dbReference>
<dbReference type="PANTHER" id="PTHR22835">
    <property type="entry name" value="ZINC FINGER FYVE DOMAIN CONTAINING PROTEIN"/>
    <property type="match status" value="1"/>
</dbReference>
<dbReference type="EMBL" id="LT934122">
    <property type="protein sequence ID" value="VAI53065.1"/>
    <property type="molecule type" value="Genomic_DNA"/>
</dbReference>
<protein>
    <recommendedName>
        <fullName evidence="8">GDSL esterase/lipase</fullName>
    </recommendedName>
</protein>
<dbReference type="InterPro" id="IPR001087">
    <property type="entry name" value="GDSL"/>
</dbReference>
<dbReference type="SUPFAM" id="SSF52266">
    <property type="entry name" value="SGNH hydrolase"/>
    <property type="match status" value="1"/>
</dbReference>
<accession>A0A9R0YCU2</accession>
<evidence type="ECO:0000256" key="5">
    <source>
        <dbReference type="SAM" id="SignalP"/>
    </source>
</evidence>
<dbReference type="AlphaFoldDB" id="A0A9R0YCU2"/>
<keyword evidence="7" id="KW-1185">Reference proteome</keyword>
<feature type="chain" id="PRO_5040410151" description="GDSL esterase/lipase" evidence="5">
    <location>
        <begin position="22"/>
        <end position="387"/>
    </location>
</feature>